<comment type="caution">
    <text evidence="1">The sequence shown here is derived from an EMBL/GenBank/DDBJ whole genome shotgun (WGS) entry which is preliminary data.</text>
</comment>
<proteinExistence type="predicted"/>
<gene>
    <name evidence="1" type="ORF">B0487_2156</name>
</gene>
<accession>A0A1X2YR80</accession>
<reference evidence="1 2" key="1">
    <citation type="journal article" date="2016" name="Sci. Rep.">
        <title>Evaluation of genetic diversity among strains of the human gut commensal Bifidobacterium adolescentis.</title>
        <authorList>
            <person name="Duranti S."/>
            <person name="Milani C."/>
            <person name="Lugli G.A."/>
            <person name="Mancabelli L."/>
            <person name="Turroni F."/>
            <person name="Ferrario C."/>
            <person name="Mangifesta M."/>
            <person name="Viappiani A."/>
            <person name="Sanchez B."/>
            <person name="Margolles A."/>
            <person name="van Sinderen D."/>
            <person name="Ventura M."/>
        </authorList>
    </citation>
    <scope>NUCLEOTIDE SEQUENCE [LARGE SCALE GENOMIC DNA]</scope>
    <source>
        <strain evidence="1 2">487B</strain>
    </source>
</reference>
<evidence type="ECO:0000313" key="2">
    <source>
        <dbReference type="Proteomes" id="UP000193377"/>
    </source>
</evidence>
<dbReference type="AlphaFoldDB" id="A0A1X2YR80"/>
<organism evidence="1 2">
    <name type="scientific">Bifidobacterium adolescentis</name>
    <dbReference type="NCBI Taxonomy" id="1680"/>
    <lineage>
        <taxon>Bacteria</taxon>
        <taxon>Bacillati</taxon>
        <taxon>Actinomycetota</taxon>
        <taxon>Actinomycetes</taxon>
        <taxon>Bifidobacteriales</taxon>
        <taxon>Bifidobacteriaceae</taxon>
        <taxon>Bifidobacterium</taxon>
    </lineage>
</organism>
<name>A0A1X2YR80_BIFAD</name>
<dbReference type="RefSeq" id="WP_085393582.1">
    <property type="nucleotide sequence ID" value="NZ_LNKD01000008.1"/>
</dbReference>
<evidence type="ECO:0000313" key="1">
    <source>
        <dbReference type="EMBL" id="OSG84669.1"/>
    </source>
</evidence>
<dbReference type="EMBL" id="LNKD01000008">
    <property type="protein sequence ID" value="OSG84669.1"/>
    <property type="molecule type" value="Genomic_DNA"/>
</dbReference>
<protein>
    <submittedName>
        <fullName evidence="1">Uncharacterized protein</fullName>
    </submittedName>
</protein>
<sequence length="129" mass="14468">MSELAEDTRRVTLLLGDNPEGKTQWHTCLDLSHNEYAIQKLRETGRLEAGKATSLTVGQLQNLLTKAQKDAHGFQDTPTGKCLRGSEPERRLQAYKFAENLNRALCEGSPVYCSESKPRLDLSFPSFKD</sequence>
<dbReference type="Proteomes" id="UP000193377">
    <property type="component" value="Unassembled WGS sequence"/>
</dbReference>